<dbReference type="EMBL" id="WKKG01000008">
    <property type="protein sequence ID" value="MRX69486.1"/>
    <property type="molecule type" value="Genomic_DNA"/>
</dbReference>
<dbReference type="Gene3D" id="2.30.30.40">
    <property type="entry name" value="SH3 Domains"/>
    <property type="match status" value="1"/>
</dbReference>
<gene>
    <name evidence="2" type="ORF">GJU42_16045</name>
    <name evidence="3" type="ORF">SAMN06265349_106186</name>
</gene>
<dbReference type="OrthoDB" id="7054664at2"/>
<dbReference type="AlphaFoldDB" id="A0A521F4N7"/>
<evidence type="ECO:0000313" key="2">
    <source>
        <dbReference type="EMBL" id="MRX69486.1"/>
    </source>
</evidence>
<dbReference type="Proteomes" id="UP000317289">
    <property type="component" value="Unassembled WGS sequence"/>
</dbReference>
<proteinExistence type="predicted"/>
<evidence type="ECO:0000313" key="5">
    <source>
        <dbReference type="Proteomes" id="UP000468990"/>
    </source>
</evidence>
<sequence>MNKYILILLLLISCRNSSQENKNVINIKKAYNEKNEIEFLNQFPDKFENLNEYFGWNNLTDKPNALYNDANKYIDYWFSLLLKKEYRQYEKNITSICYGGKWDADAINYFQDKSINYFLKNKRMELLNSLSEKKAKSVLFFLFDSPHPEMHNELFLKLNTKNKIIVKNLFANNLKGDEDVKYTITFYEKNDDYIIKTLDINGDDILDKLISSAPYKGNELILFLGDGKDYIFSIKTINFSEDGGNIVYDIVNNPNTKKGLLIKTKFPDRGFSENDYFIIYENKNWVLKNIVYKTLTDQSKNAIEYYCDVFQYINLKETNIESKLISIPDESERAKKCITRKSNLQKYSIVDSDGYTNLRKEKNSSSEILQKIITGSEVEVLSNSGDWWFVQTKEGKRGYVFKTKIKVD</sequence>
<feature type="domain" description="SH3b" evidence="1">
    <location>
        <begin position="345"/>
        <end position="408"/>
    </location>
</feature>
<accession>A0A521F4N7</accession>
<evidence type="ECO:0000313" key="3">
    <source>
        <dbReference type="EMBL" id="SMO90591.1"/>
    </source>
</evidence>
<reference evidence="2 5" key="2">
    <citation type="submission" date="2019-11" db="EMBL/GenBank/DDBJ databases">
        <title>Flavobacterium resistens genome.</title>
        <authorList>
            <person name="Wilson V.M."/>
            <person name="Newman J.D."/>
        </authorList>
    </citation>
    <scope>NUCLEOTIDE SEQUENCE [LARGE SCALE GENOMIC DNA]</scope>
    <source>
        <strain evidence="2 5">DSM 19382</strain>
    </source>
</reference>
<reference evidence="3 4" key="1">
    <citation type="submission" date="2017-05" db="EMBL/GenBank/DDBJ databases">
        <authorList>
            <person name="Varghese N."/>
            <person name="Submissions S."/>
        </authorList>
    </citation>
    <scope>NUCLEOTIDE SEQUENCE [LARGE SCALE GENOMIC DNA]</scope>
    <source>
        <strain evidence="3 4">DSM 19382</strain>
    </source>
</reference>
<dbReference type="Proteomes" id="UP000468990">
    <property type="component" value="Unassembled WGS sequence"/>
</dbReference>
<evidence type="ECO:0000313" key="4">
    <source>
        <dbReference type="Proteomes" id="UP000317289"/>
    </source>
</evidence>
<dbReference type="InterPro" id="IPR003646">
    <property type="entry name" value="SH3-like_bac-type"/>
</dbReference>
<keyword evidence="5" id="KW-1185">Reference proteome</keyword>
<evidence type="ECO:0000259" key="1">
    <source>
        <dbReference type="PROSITE" id="PS51781"/>
    </source>
</evidence>
<dbReference type="RefSeq" id="WP_142452254.1">
    <property type="nucleotide sequence ID" value="NZ_FXTA01000006.1"/>
</dbReference>
<protein>
    <submittedName>
        <fullName evidence="3">SH3 domain-containing protein</fullName>
    </submittedName>
</protein>
<name>A0A521F4N7_9FLAO</name>
<dbReference type="Pfam" id="PF08239">
    <property type="entry name" value="SH3_3"/>
    <property type="match status" value="1"/>
</dbReference>
<organism evidence="3 4">
    <name type="scientific">Flavobacterium resistens</name>
    <dbReference type="NCBI Taxonomy" id="443612"/>
    <lineage>
        <taxon>Bacteria</taxon>
        <taxon>Pseudomonadati</taxon>
        <taxon>Bacteroidota</taxon>
        <taxon>Flavobacteriia</taxon>
        <taxon>Flavobacteriales</taxon>
        <taxon>Flavobacteriaceae</taxon>
        <taxon>Flavobacterium</taxon>
    </lineage>
</organism>
<dbReference type="PROSITE" id="PS51781">
    <property type="entry name" value="SH3B"/>
    <property type="match status" value="1"/>
</dbReference>
<dbReference type="EMBL" id="FXTA01000006">
    <property type="protein sequence ID" value="SMO90591.1"/>
    <property type="molecule type" value="Genomic_DNA"/>
</dbReference>